<name>A0A0F9SYP9_9ZZZZ</name>
<dbReference type="InterPro" id="IPR038556">
    <property type="entry name" value="TAC_Gp13-like_sf"/>
</dbReference>
<feature type="region of interest" description="Disordered" evidence="1">
    <location>
        <begin position="109"/>
        <end position="130"/>
    </location>
</feature>
<evidence type="ECO:0000256" key="1">
    <source>
        <dbReference type="SAM" id="MobiDB-lite"/>
    </source>
</evidence>
<evidence type="ECO:0000313" key="2">
    <source>
        <dbReference type="EMBL" id="KKN42011.1"/>
    </source>
</evidence>
<dbReference type="EMBL" id="LAZR01001611">
    <property type="protein sequence ID" value="KKN42011.1"/>
    <property type="molecule type" value="Genomic_DNA"/>
</dbReference>
<dbReference type="AlphaFoldDB" id="A0A0F9SYP9"/>
<accession>A0A0F9SYP9</accession>
<proteinExistence type="predicted"/>
<protein>
    <submittedName>
        <fullName evidence="2">Uncharacterized protein</fullName>
    </submittedName>
</protein>
<comment type="caution">
    <text evidence="2">The sequence shown here is derived from an EMBL/GenBank/DDBJ whole genome shotgun (WGS) entry which is preliminary data.</text>
</comment>
<reference evidence="2" key="1">
    <citation type="journal article" date="2015" name="Nature">
        <title>Complex archaea that bridge the gap between prokaryotes and eukaryotes.</title>
        <authorList>
            <person name="Spang A."/>
            <person name="Saw J.H."/>
            <person name="Jorgensen S.L."/>
            <person name="Zaremba-Niedzwiedzka K."/>
            <person name="Martijn J."/>
            <person name="Lind A.E."/>
            <person name="van Eijk R."/>
            <person name="Schleper C."/>
            <person name="Guy L."/>
            <person name="Ettema T.J."/>
        </authorList>
    </citation>
    <scope>NUCLEOTIDE SEQUENCE</scope>
</reference>
<gene>
    <name evidence="2" type="ORF">LCGC14_0717710</name>
</gene>
<organism evidence="2">
    <name type="scientific">marine sediment metagenome</name>
    <dbReference type="NCBI Taxonomy" id="412755"/>
    <lineage>
        <taxon>unclassified sequences</taxon>
        <taxon>metagenomes</taxon>
        <taxon>ecological metagenomes</taxon>
    </lineage>
</organism>
<sequence length="130" mass="14529">MGNLREQILQTKDLPSVKVDVPGWDLPVWVRTMTGEERDAFESQIVAIKGKKRIVNTRNFRARLVVLTVVDEEGNRVFKDEDIEVVGRKSSKSLDAIVDAARELNGMGDKDIEEMVGNADTTLDGDSRVD</sequence>
<dbReference type="Gene3D" id="3.30.2220.20">
    <property type="entry name" value="Phage tail assembly chaperone gp13-like"/>
    <property type="match status" value="1"/>
</dbReference>